<feature type="repeat" description="ANK" evidence="4">
    <location>
        <begin position="165"/>
        <end position="198"/>
    </location>
</feature>
<comment type="similarity">
    <text evidence="3">Belongs to the SOWAH family.</text>
</comment>
<evidence type="ECO:0000256" key="2">
    <source>
        <dbReference type="ARBA" id="ARBA00023043"/>
    </source>
</evidence>
<dbReference type="EMBL" id="JAFBMS010000060">
    <property type="protein sequence ID" value="KAG9338939.1"/>
    <property type="molecule type" value="Genomic_DNA"/>
</dbReference>
<reference evidence="6" key="1">
    <citation type="thesis" date="2021" institute="BYU ScholarsArchive" country="Provo, UT, USA">
        <title>Applications of and Algorithms for Genome Assembly and Genomic Analyses with an Emphasis on Marine Teleosts.</title>
        <authorList>
            <person name="Pickett B.D."/>
        </authorList>
    </citation>
    <scope>NUCLEOTIDE SEQUENCE</scope>
    <source>
        <strain evidence="6">HI-2016</strain>
    </source>
</reference>
<gene>
    <name evidence="5" type="ORF">JZ751_005381</name>
    <name evidence="6" type="ORF">JZ751_024329</name>
</gene>
<evidence type="ECO:0000256" key="4">
    <source>
        <dbReference type="PROSITE-ProRule" id="PRU00023"/>
    </source>
</evidence>
<evidence type="ECO:0000256" key="1">
    <source>
        <dbReference type="ARBA" id="ARBA00022737"/>
    </source>
</evidence>
<dbReference type="PROSITE" id="PS50088">
    <property type="entry name" value="ANK_REPEAT"/>
    <property type="match status" value="1"/>
</dbReference>
<sequence length="282" mass="31310">MYSTADTSESEDTACQAYSKSQEAVQYGQNEGRSKCDIAKEDTPGSVRIRELLQRLSKIDLESVPLPASVRRLQRQKEESGSTRTYWVLDPTEHAWMLSAVDGNFDVIMDYLSVDSSLINKKDYVTGFTVLHWLAKYGKHETLIKLLQHADKEGLGVNVNVKASGGFTPLHVAVMHTKYMVVKILVGAFGADVGAMDHSGRRPWQYLRSDASAKIKELLGAVDDVVPKPVGSRNANNSAAAVEHLQTGRQKDGNETNYTVQRTQRLGSVTLGKMFSYFTEDY</sequence>
<evidence type="ECO:0000313" key="6">
    <source>
        <dbReference type="EMBL" id="KAG9338939.1"/>
    </source>
</evidence>
<evidence type="ECO:0000313" key="7">
    <source>
        <dbReference type="Proteomes" id="UP000824540"/>
    </source>
</evidence>
<organism evidence="6 7">
    <name type="scientific">Albula glossodonta</name>
    <name type="common">roundjaw bonefish</name>
    <dbReference type="NCBI Taxonomy" id="121402"/>
    <lineage>
        <taxon>Eukaryota</taxon>
        <taxon>Metazoa</taxon>
        <taxon>Chordata</taxon>
        <taxon>Craniata</taxon>
        <taxon>Vertebrata</taxon>
        <taxon>Euteleostomi</taxon>
        <taxon>Actinopterygii</taxon>
        <taxon>Neopterygii</taxon>
        <taxon>Teleostei</taxon>
        <taxon>Albuliformes</taxon>
        <taxon>Albulidae</taxon>
        <taxon>Albula</taxon>
    </lineage>
</organism>
<dbReference type="SUPFAM" id="SSF48403">
    <property type="entry name" value="Ankyrin repeat"/>
    <property type="match status" value="1"/>
</dbReference>
<name>A0A8T2NF95_9TELE</name>
<dbReference type="Proteomes" id="UP000824540">
    <property type="component" value="Unassembled WGS sequence"/>
</dbReference>
<evidence type="ECO:0000313" key="5">
    <source>
        <dbReference type="EMBL" id="KAG9329404.1"/>
    </source>
</evidence>
<keyword evidence="7" id="KW-1185">Reference proteome</keyword>
<keyword evidence="2 4" id="KW-0040">ANK repeat</keyword>
<keyword evidence="1" id="KW-0677">Repeat</keyword>
<dbReference type="EMBL" id="JAFBMS010001225">
    <property type="protein sequence ID" value="KAG9329404.1"/>
    <property type="molecule type" value="Genomic_DNA"/>
</dbReference>
<protein>
    <submittedName>
        <fullName evidence="6">Uncharacterized protein</fullName>
    </submittedName>
</protein>
<comment type="caution">
    <text evidence="6">The sequence shown here is derived from an EMBL/GenBank/DDBJ whole genome shotgun (WGS) entry which is preliminary data.</text>
</comment>
<dbReference type="InterPro" id="IPR036770">
    <property type="entry name" value="Ankyrin_rpt-contain_sf"/>
</dbReference>
<dbReference type="PANTHER" id="PTHR14491:SF8">
    <property type="entry name" value="ANKYRIN REPEAT DOMAIN-CONTAINING PROTEIN SOWAHD"/>
    <property type="match status" value="1"/>
</dbReference>
<dbReference type="Gene3D" id="1.25.40.20">
    <property type="entry name" value="Ankyrin repeat-containing domain"/>
    <property type="match status" value="1"/>
</dbReference>
<dbReference type="SMART" id="SM00248">
    <property type="entry name" value="ANK"/>
    <property type="match status" value="2"/>
</dbReference>
<proteinExistence type="inferred from homology"/>
<dbReference type="InterPro" id="IPR002110">
    <property type="entry name" value="Ankyrin_rpt"/>
</dbReference>
<accession>A0A8T2NF95</accession>
<dbReference type="OrthoDB" id="60433at2759"/>
<evidence type="ECO:0000256" key="3">
    <source>
        <dbReference type="ARBA" id="ARBA00038122"/>
    </source>
</evidence>
<dbReference type="AlphaFoldDB" id="A0A8T2NF95"/>
<dbReference type="PANTHER" id="PTHR14491">
    <property type="entry name" value="SOSONDOWAH, ISOFORM G"/>
    <property type="match status" value="1"/>
</dbReference>
<dbReference type="Pfam" id="PF12796">
    <property type="entry name" value="Ank_2"/>
    <property type="match status" value="1"/>
</dbReference>